<proteinExistence type="predicted"/>
<evidence type="ECO:0000313" key="1">
    <source>
        <dbReference type="EMBL" id="SBS94669.1"/>
    </source>
</evidence>
<dbReference type="AlphaFoldDB" id="A0A1A8WP58"/>
<evidence type="ECO:0000313" key="2">
    <source>
        <dbReference type="Proteomes" id="UP000078560"/>
    </source>
</evidence>
<dbReference type="EMBL" id="FLQU01001844">
    <property type="protein sequence ID" value="SBS94669.1"/>
    <property type="molecule type" value="Genomic_DNA"/>
</dbReference>
<protein>
    <submittedName>
        <fullName evidence="1">Cysteine repeat modular protein 3, putative (CRMP3)</fullName>
    </submittedName>
</protein>
<dbReference type="Proteomes" id="UP000078560">
    <property type="component" value="Unassembled WGS sequence"/>
</dbReference>
<feature type="non-terminal residue" evidence="1">
    <location>
        <position position="1"/>
    </location>
</feature>
<gene>
    <name evidence="1" type="ORF">POVCU2_0089750</name>
</gene>
<organism evidence="1 2">
    <name type="scientific">Plasmodium ovale curtisi</name>
    <dbReference type="NCBI Taxonomy" id="864141"/>
    <lineage>
        <taxon>Eukaryota</taxon>
        <taxon>Sar</taxon>
        <taxon>Alveolata</taxon>
        <taxon>Apicomplexa</taxon>
        <taxon>Aconoidasida</taxon>
        <taxon>Haemosporida</taxon>
        <taxon>Plasmodiidae</taxon>
        <taxon>Plasmodium</taxon>
        <taxon>Plasmodium (Plasmodium)</taxon>
    </lineage>
</organism>
<name>A0A1A8WP58_PLAOA</name>
<reference evidence="2" key="1">
    <citation type="submission" date="2016-05" db="EMBL/GenBank/DDBJ databases">
        <authorList>
            <person name="Naeem Raeece"/>
        </authorList>
    </citation>
    <scope>NUCLEOTIDE SEQUENCE [LARGE SCALE GENOMIC DNA]</scope>
</reference>
<sequence>ENGERIEYKNRLLTVDRIPDFHICPIMKKCVGGINNLCYEGSEGVIKKQANKEYNNKEYYQYVSDFYYHYYQKGVIDTINNKRKKKYLEYMKYDHDPFSSYNSLSFRAPLLKKWKSKKFFHKWDKRKPHSVTSWKSNIIQSSKWINQKINNKVPKWINKKNEIKQKTQTTSLCDVNFWESSSFSHNKELKKENSNEYDFPNVII</sequence>
<accession>A0A1A8WP58</accession>